<dbReference type="PRINTS" id="PR00793">
    <property type="entry name" value="PROAMNOPTASE"/>
</dbReference>
<comment type="similarity">
    <text evidence="1">Belongs to the peptidase S33 family.</text>
</comment>
<keyword evidence="4" id="KW-0645">Protease</keyword>
<dbReference type="EMBL" id="MCFF01000021">
    <property type="protein sequence ID" value="ORZ14332.1"/>
    <property type="molecule type" value="Genomic_DNA"/>
</dbReference>
<sequence length="464" mass="52739">MTSSNSSDSSPPKRSYLHPGPIESFVANGLKTFDYYFDLPLNHTDQSSKQTIVVFARRVVAVERQDDAEKMPWLVFFQGGPGFQAPDYNTAWVKMAAKKYNVLLLDQRGTGLSTPMTVQRLSQFKTPQEQADYFMYFRADSIVRDSELIRETLLANYSEKKWSLLGQSFGGFCITTYLSLFPASVTAAYITGGIPPVFDSLETVYRKTFKSAIEHTERYYKRFPMDIKRVKKIMKYLATNEVRLPTGGILTPRRFQQLGLSLGLSGGMDRIHSLCLQAFVTLSDGKEELSSLFLTEMESQEQTPPIYVILHEAIYNDGPGVASNWTASRLLKEEFKSTFEYSLEKDTSDKPVYFTGEHMFDWMLDDYASLQPLKECAEILAKCNTWPKLYDPEVLAKNTVPVAAAMYYDDMFVARECSEKTASRIQGLRLWITNEYMHSGLRDNEAILSKLFQIISGETDVPVS</sequence>
<dbReference type="Pfam" id="PF00561">
    <property type="entry name" value="Abhydrolase_1"/>
    <property type="match status" value="1"/>
</dbReference>
<keyword evidence="4" id="KW-0031">Aminopeptidase</keyword>
<dbReference type="GO" id="GO:0006508">
    <property type="term" value="P:proteolysis"/>
    <property type="evidence" value="ECO:0007669"/>
    <property type="project" value="InterPro"/>
</dbReference>
<dbReference type="GO" id="GO:0004177">
    <property type="term" value="F:aminopeptidase activity"/>
    <property type="evidence" value="ECO:0007669"/>
    <property type="project" value="UniProtKB-KW"/>
</dbReference>
<dbReference type="STRING" id="64571.A0A1Y2GL45"/>
<dbReference type="InterPro" id="IPR000073">
    <property type="entry name" value="AB_hydrolase_1"/>
</dbReference>
<comment type="caution">
    <text evidence="4">The sequence shown here is derived from an EMBL/GenBank/DDBJ whole genome shotgun (WGS) entry which is preliminary data.</text>
</comment>
<proteinExistence type="inferred from homology"/>
<evidence type="ECO:0000256" key="1">
    <source>
        <dbReference type="ARBA" id="ARBA00010088"/>
    </source>
</evidence>
<evidence type="ECO:0000259" key="3">
    <source>
        <dbReference type="Pfam" id="PF00561"/>
    </source>
</evidence>
<dbReference type="PANTHER" id="PTHR43248:SF2">
    <property type="entry name" value="PROLYL AMINOPEPTIDASE"/>
    <property type="match status" value="1"/>
</dbReference>
<organism evidence="4 5">
    <name type="scientific">Lobosporangium transversale</name>
    <dbReference type="NCBI Taxonomy" id="64571"/>
    <lineage>
        <taxon>Eukaryota</taxon>
        <taxon>Fungi</taxon>
        <taxon>Fungi incertae sedis</taxon>
        <taxon>Mucoromycota</taxon>
        <taxon>Mortierellomycotina</taxon>
        <taxon>Mortierellomycetes</taxon>
        <taxon>Mortierellales</taxon>
        <taxon>Mortierellaceae</taxon>
        <taxon>Lobosporangium</taxon>
    </lineage>
</organism>
<name>A0A1Y2GL45_9FUNG</name>
<dbReference type="InterPro" id="IPR029058">
    <property type="entry name" value="AB_hydrolase_fold"/>
</dbReference>
<dbReference type="RefSeq" id="XP_021880810.1">
    <property type="nucleotide sequence ID" value="XM_022024364.1"/>
</dbReference>
<reference evidence="4 5" key="1">
    <citation type="submission" date="2016-07" db="EMBL/GenBank/DDBJ databases">
        <title>Pervasive Adenine N6-methylation of Active Genes in Fungi.</title>
        <authorList>
            <consortium name="DOE Joint Genome Institute"/>
            <person name="Mondo S.J."/>
            <person name="Dannebaum R.O."/>
            <person name="Kuo R.C."/>
            <person name="Labutti K."/>
            <person name="Haridas S."/>
            <person name="Kuo A."/>
            <person name="Salamov A."/>
            <person name="Ahrendt S.R."/>
            <person name="Lipzen A."/>
            <person name="Sullivan W."/>
            <person name="Andreopoulos W.B."/>
            <person name="Clum A."/>
            <person name="Lindquist E."/>
            <person name="Daum C."/>
            <person name="Ramamoorthy G.K."/>
            <person name="Gryganskyi A."/>
            <person name="Culley D."/>
            <person name="Magnuson J.K."/>
            <person name="James T.Y."/>
            <person name="O'Malley M.A."/>
            <person name="Stajich J.E."/>
            <person name="Spatafora J.W."/>
            <person name="Visel A."/>
            <person name="Grigoriev I.V."/>
        </authorList>
    </citation>
    <scope>NUCLEOTIDE SEQUENCE [LARGE SCALE GENOMIC DNA]</scope>
    <source>
        <strain evidence="4 5">NRRL 3116</strain>
    </source>
</reference>
<keyword evidence="2" id="KW-0378">Hydrolase</keyword>
<dbReference type="Gene3D" id="3.40.50.1820">
    <property type="entry name" value="alpha/beta hydrolase"/>
    <property type="match status" value="1"/>
</dbReference>
<evidence type="ECO:0000313" key="4">
    <source>
        <dbReference type="EMBL" id="ORZ14332.1"/>
    </source>
</evidence>
<evidence type="ECO:0000256" key="2">
    <source>
        <dbReference type="ARBA" id="ARBA00022801"/>
    </source>
</evidence>
<dbReference type="InterPro" id="IPR002410">
    <property type="entry name" value="Peptidase_S33"/>
</dbReference>
<dbReference type="GeneID" id="33566208"/>
<dbReference type="OrthoDB" id="1898734at2759"/>
<gene>
    <name evidence="4" type="ORF">BCR41DRAFT_354691</name>
</gene>
<dbReference type="PANTHER" id="PTHR43248">
    <property type="entry name" value="2-SUCCINYL-6-HYDROXY-2,4-CYCLOHEXADIENE-1-CARBOXYLATE SYNTHASE"/>
    <property type="match status" value="1"/>
</dbReference>
<dbReference type="InterPro" id="IPR051601">
    <property type="entry name" value="Serine_prot/Carboxylest_S33"/>
</dbReference>
<keyword evidence="5" id="KW-1185">Reference proteome</keyword>
<dbReference type="InParanoid" id="A0A1Y2GL45"/>
<feature type="domain" description="AB hydrolase-1" evidence="3">
    <location>
        <begin position="72"/>
        <end position="203"/>
    </location>
</feature>
<dbReference type="AlphaFoldDB" id="A0A1Y2GL45"/>
<dbReference type="Proteomes" id="UP000193648">
    <property type="component" value="Unassembled WGS sequence"/>
</dbReference>
<protein>
    <submittedName>
        <fullName evidence="4">Prolyl aminopeptidase</fullName>
    </submittedName>
</protein>
<evidence type="ECO:0000313" key="5">
    <source>
        <dbReference type="Proteomes" id="UP000193648"/>
    </source>
</evidence>
<dbReference type="SUPFAM" id="SSF53474">
    <property type="entry name" value="alpha/beta-Hydrolases"/>
    <property type="match status" value="1"/>
</dbReference>
<accession>A0A1Y2GL45</accession>